<sequence>MRWDGVVEPDYFQFYAVREDADWPLSVLGDHETYRNHLWTDGGFVVISTARKFGTTPVSLEVLADEPDPPSEHWQHVAEVSLVGDGPLEILSWPGDHGPRSKHEIPPGPVRLRVHWAGLVPDQREGVDEHGNSDEHLSLVVWSAPVAPFAVLRDWGSWP</sequence>
<dbReference type="AlphaFoldDB" id="A0A838XE13"/>
<dbReference type="Proteomes" id="UP000550354">
    <property type="component" value="Unassembled WGS sequence"/>
</dbReference>
<accession>A0A838XE13</accession>
<dbReference type="RefSeq" id="WP_181755552.1">
    <property type="nucleotide sequence ID" value="NZ_JACEOG010000001.1"/>
</dbReference>
<evidence type="ECO:0000313" key="2">
    <source>
        <dbReference type="Proteomes" id="UP000550354"/>
    </source>
</evidence>
<organism evidence="1 2">
    <name type="scientific">Aeromicrobium phoceense</name>
    <dbReference type="NCBI Taxonomy" id="2754045"/>
    <lineage>
        <taxon>Bacteria</taxon>
        <taxon>Bacillati</taxon>
        <taxon>Actinomycetota</taxon>
        <taxon>Actinomycetes</taxon>
        <taxon>Propionibacteriales</taxon>
        <taxon>Nocardioidaceae</taxon>
        <taxon>Aeromicrobium</taxon>
    </lineage>
</organism>
<reference evidence="1 2" key="1">
    <citation type="submission" date="2020-07" db="EMBL/GenBank/DDBJ databases">
        <title>Draft genome and description of Aeromicrobium phoceense strain Marseille-Q0843 isolated from healthy skin swab.</title>
        <authorList>
            <person name="Boxberger M."/>
            <person name="La Scola B."/>
        </authorList>
    </citation>
    <scope>NUCLEOTIDE SEQUENCE [LARGE SCALE GENOMIC DNA]</scope>
    <source>
        <strain evidence="1 2">Marseille-Q0843</strain>
    </source>
</reference>
<comment type="caution">
    <text evidence="1">The sequence shown here is derived from an EMBL/GenBank/DDBJ whole genome shotgun (WGS) entry which is preliminary data.</text>
</comment>
<dbReference type="EMBL" id="JACEOG010000001">
    <property type="protein sequence ID" value="MBA4608785.1"/>
    <property type="molecule type" value="Genomic_DNA"/>
</dbReference>
<protein>
    <submittedName>
        <fullName evidence="1">Uncharacterized protein</fullName>
    </submittedName>
</protein>
<proteinExistence type="predicted"/>
<name>A0A838XE13_9ACTN</name>
<keyword evidence="2" id="KW-1185">Reference proteome</keyword>
<gene>
    <name evidence="1" type="ORF">H1W00_09900</name>
</gene>
<evidence type="ECO:0000313" key="1">
    <source>
        <dbReference type="EMBL" id="MBA4608785.1"/>
    </source>
</evidence>